<dbReference type="Proteomes" id="UP000008021">
    <property type="component" value="Chromosome 3"/>
</dbReference>
<dbReference type="AlphaFoldDB" id="A0A0E0D5U5"/>
<keyword evidence="3" id="KW-1185">Reference proteome</keyword>
<dbReference type="Gramene" id="OMERI03G28970.1">
    <property type="protein sequence ID" value="OMERI03G28970.1"/>
    <property type="gene ID" value="OMERI03G28970"/>
</dbReference>
<accession>A0A0E0D5U5</accession>
<sequence>MARQPFISPVHADDVVAGDCGADEKQKTHIAQNFEAMTMIMHDEIAQQVNDKAEQALIVPQVGMNFDFIPFTMLLNCTLLLPSGLCSCSPTQPLRPPPKAPDARGQER</sequence>
<reference evidence="2" key="2">
    <citation type="submission" date="2018-05" db="EMBL/GenBank/DDBJ databases">
        <title>OmerRS3 (Oryza meridionalis Reference Sequence Version 3).</title>
        <authorList>
            <person name="Zhang J."/>
            <person name="Kudrna D."/>
            <person name="Lee S."/>
            <person name="Talag J."/>
            <person name="Welchert J."/>
            <person name="Wing R.A."/>
        </authorList>
    </citation>
    <scope>NUCLEOTIDE SEQUENCE [LARGE SCALE GENOMIC DNA]</scope>
    <source>
        <strain evidence="2">cv. OR44</strain>
    </source>
</reference>
<evidence type="ECO:0000313" key="2">
    <source>
        <dbReference type="EnsemblPlants" id="OMERI03G28970.1"/>
    </source>
</evidence>
<organism evidence="2">
    <name type="scientific">Oryza meridionalis</name>
    <dbReference type="NCBI Taxonomy" id="40149"/>
    <lineage>
        <taxon>Eukaryota</taxon>
        <taxon>Viridiplantae</taxon>
        <taxon>Streptophyta</taxon>
        <taxon>Embryophyta</taxon>
        <taxon>Tracheophyta</taxon>
        <taxon>Spermatophyta</taxon>
        <taxon>Magnoliopsida</taxon>
        <taxon>Liliopsida</taxon>
        <taxon>Poales</taxon>
        <taxon>Poaceae</taxon>
        <taxon>BOP clade</taxon>
        <taxon>Oryzoideae</taxon>
        <taxon>Oryzeae</taxon>
        <taxon>Oryzinae</taxon>
        <taxon>Oryza</taxon>
    </lineage>
</organism>
<evidence type="ECO:0000313" key="3">
    <source>
        <dbReference type="Proteomes" id="UP000008021"/>
    </source>
</evidence>
<proteinExistence type="predicted"/>
<name>A0A0E0D5U5_9ORYZ</name>
<dbReference type="EnsemblPlants" id="OMERI03G28970.1">
    <property type="protein sequence ID" value="OMERI03G28970.1"/>
    <property type="gene ID" value="OMERI03G28970"/>
</dbReference>
<dbReference type="HOGENOM" id="CLU_2201179_0_0_1"/>
<evidence type="ECO:0000256" key="1">
    <source>
        <dbReference type="SAM" id="MobiDB-lite"/>
    </source>
</evidence>
<protein>
    <submittedName>
        <fullName evidence="2">Uncharacterized protein</fullName>
    </submittedName>
</protein>
<feature type="region of interest" description="Disordered" evidence="1">
    <location>
        <begin position="88"/>
        <end position="108"/>
    </location>
</feature>
<reference evidence="2" key="1">
    <citation type="submission" date="2015-04" db="UniProtKB">
        <authorList>
            <consortium name="EnsemblPlants"/>
        </authorList>
    </citation>
    <scope>IDENTIFICATION</scope>
</reference>